<feature type="compositionally biased region" description="Basic and acidic residues" evidence="1">
    <location>
        <begin position="1"/>
        <end position="19"/>
    </location>
</feature>
<keyword evidence="4" id="KW-1185">Reference proteome</keyword>
<evidence type="ECO:0008006" key="5">
    <source>
        <dbReference type="Google" id="ProtNLM"/>
    </source>
</evidence>
<dbReference type="RefSeq" id="WP_320509036.1">
    <property type="nucleotide sequence ID" value="NZ_JAXCLW010000003.1"/>
</dbReference>
<organism evidence="3 4">
    <name type="scientific">Dongia soli</name>
    <dbReference type="NCBI Taxonomy" id="600628"/>
    <lineage>
        <taxon>Bacteria</taxon>
        <taxon>Pseudomonadati</taxon>
        <taxon>Pseudomonadota</taxon>
        <taxon>Alphaproteobacteria</taxon>
        <taxon>Rhodospirillales</taxon>
        <taxon>Dongiaceae</taxon>
        <taxon>Dongia</taxon>
    </lineage>
</organism>
<name>A0ABU5EDS1_9PROT</name>
<evidence type="ECO:0000313" key="3">
    <source>
        <dbReference type="EMBL" id="MDY0883974.1"/>
    </source>
</evidence>
<comment type="caution">
    <text evidence="3">The sequence shown here is derived from an EMBL/GenBank/DDBJ whole genome shotgun (WGS) entry which is preliminary data.</text>
</comment>
<proteinExistence type="predicted"/>
<evidence type="ECO:0000256" key="1">
    <source>
        <dbReference type="SAM" id="MobiDB-lite"/>
    </source>
</evidence>
<sequence length="52" mass="5923">MMASKTEGHNDRQAIDAERRRRQRGRNWAVLLALVAFCAIVYGITLVRLTGH</sequence>
<dbReference type="EMBL" id="JAXCLW010000003">
    <property type="protein sequence ID" value="MDY0883974.1"/>
    <property type="molecule type" value="Genomic_DNA"/>
</dbReference>
<feature type="transmembrane region" description="Helical" evidence="2">
    <location>
        <begin position="28"/>
        <end position="49"/>
    </location>
</feature>
<evidence type="ECO:0000313" key="4">
    <source>
        <dbReference type="Proteomes" id="UP001279642"/>
    </source>
</evidence>
<keyword evidence="2" id="KW-0812">Transmembrane</keyword>
<gene>
    <name evidence="3" type="ORF">SMD27_14070</name>
</gene>
<accession>A0ABU5EDS1</accession>
<evidence type="ECO:0000256" key="2">
    <source>
        <dbReference type="SAM" id="Phobius"/>
    </source>
</evidence>
<keyword evidence="2" id="KW-0472">Membrane</keyword>
<dbReference type="Proteomes" id="UP001279642">
    <property type="component" value="Unassembled WGS sequence"/>
</dbReference>
<protein>
    <recommendedName>
        <fullName evidence="5">Protoheme IX farnesyltransferase</fullName>
    </recommendedName>
</protein>
<reference evidence="3 4" key="1">
    <citation type="journal article" date="2016" name="Antonie Van Leeuwenhoek">
        <title>Dongia soli sp. nov., isolated from soil from Dokdo, Korea.</title>
        <authorList>
            <person name="Kim D.U."/>
            <person name="Lee H."/>
            <person name="Kim H."/>
            <person name="Kim S.G."/>
            <person name="Ka J.O."/>
        </authorList>
    </citation>
    <scope>NUCLEOTIDE SEQUENCE [LARGE SCALE GENOMIC DNA]</scope>
    <source>
        <strain evidence="3 4">D78</strain>
    </source>
</reference>
<feature type="region of interest" description="Disordered" evidence="1">
    <location>
        <begin position="1"/>
        <end position="21"/>
    </location>
</feature>
<keyword evidence="2" id="KW-1133">Transmembrane helix</keyword>